<dbReference type="InterPro" id="IPR000944">
    <property type="entry name" value="Tscrpt_reg_Rrf2"/>
</dbReference>
<dbReference type="PANTHER" id="PTHR33221:SF15">
    <property type="entry name" value="HTH-TYPE TRANSCRIPTIONAL REGULATOR YWGB-RELATED"/>
    <property type="match status" value="1"/>
</dbReference>
<evidence type="ECO:0000313" key="2">
    <source>
        <dbReference type="Proteomes" id="UP001177295"/>
    </source>
</evidence>
<gene>
    <name evidence="1" type="ORF">SEML1_0797</name>
</gene>
<dbReference type="RefSeq" id="WP_376753923.1">
    <property type="nucleotide sequence ID" value="NZ_CP124550.1"/>
</dbReference>
<protein>
    <submittedName>
        <fullName evidence="1">Rrf2 family transcriptional regulator</fullName>
    </submittedName>
</protein>
<organism evidence="1 2">
    <name type="scientific">Candidatus Southlakia epibionticum</name>
    <dbReference type="NCBI Taxonomy" id="3043284"/>
    <lineage>
        <taxon>Bacteria</taxon>
        <taxon>Candidatus Saccharimonadota</taxon>
        <taxon>Candidatus Saccharimonadia</taxon>
        <taxon>Candidatus Saccharimonadales</taxon>
        <taxon>Candidatus Saccharimonadaceae</taxon>
        <taxon>Candidatus Southlakia</taxon>
    </lineage>
</organism>
<evidence type="ECO:0000313" key="1">
    <source>
        <dbReference type="EMBL" id="WIO46394.1"/>
    </source>
</evidence>
<dbReference type="PROSITE" id="PS51197">
    <property type="entry name" value="HTH_RRF2_2"/>
    <property type="match status" value="1"/>
</dbReference>
<dbReference type="InterPro" id="IPR036388">
    <property type="entry name" value="WH-like_DNA-bd_sf"/>
</dbReference>
<proteinExistence type="predicted"/>
<name>A0ABY8WVY5_9BACT</name>
<dbReference type="Gene3D" id="1.10.10.10">
    <property type="entry name" value="Winged helix-like DNA-binding domain superfamily/Winged helix DNA-binding domain"/>
    <property type="match status" value="1"/>
</dbReference>
<keyword evidence="2" id="KW-1185">Reference proteome</keyword>
<dbReference type="NCBIfam" id="TIGR00738">
    <property type="entry name" value="rrf2_super"/>
    <property type="match status" value="1"/>
</dbReference>
<dbReference type="PANTHER" id="PTHR33221">
    <property type="entry name" value="WINGED HELIX-TURN-HELIX TRANSCRIPTIONAL REGULATOR, RRF2 FAMILY"/>
    <property type="match status" value="1"/>
</dbReference>
<sequence>MKLSTATEQACCILALIASRNLSPITNAELSERMAVSPSYLAKITRRLVVAELILSEPGAKGGFVLARPMRLITLLMVVEAIEGNEPFFQPAGVVERVFKNRRRAVEKGMSVVQEKMHEAELAWRRSLSNVTMQEIIDDALKGEV</sequence>
<accession>A0ABY8WVY5</accession>
<dbReference type="Pfam" id="PF02082">
    <property type="entry name" value="Rrf2"/>
    <property type="match status" value="1"/>
</dbReference>
<reference evidence="1 2" key="1">
    <citation type="journal article" date="2023" name="Cell">
        <title>Genetic manipulation of Patescibacteria provides mechanistic insights into microbial dark matter and the epibiotic lifestyle.</title>
        <authorList>
            <person name="Wang Y."/>
            <person name="Gallagher L.A."/>
            <person name="Andrade P.A."/>
            <person name="Liu A."/>
            <person name="Humphreys I.R."/>
            <person name="Turkarslan S."/>
            <person name="Cutler K.J."/>
            <person name="Arrieta-Ortiz M.L."/>
            <person name="Li Y."/>
            <person name="Radey M.C."/>
            <person name="McLean J.S."/>
            <person name="Cong Q."/>
            <person name="Baker D."/>
            <person name="Baliga N.S."/>
            <person name="Peterson S.B."/>
            <person name="Mougous J.D."/>
        </authorList>
    </citation>
    <scope>NUCLEOTIDE SEQUENCE [LARGE SCALE GENOMIC DNA]</scope>
    <source>
        <strain evidence="1 2">ML1</strain>
    </source>
</reference>
<dbReference type="SUPFAM" id="SSF46785">
    <property type="entry name" value="Winged helix' DNA-binding domain"/>
    <property type="match status" value="1"/>
</dbReference>
<dbReference type="InterPro" id="IPR036390">
    <property type="entry name" value="WH_DNA-bd_sf"/>
</dbReference>
<dbReference type="EMBL" id="CP124550">
    <property type="protein sequence ID" value="WIO46394.1"/>
    <property type="molecule type" value="Genomic_DNA"/>
</dbReference>
<dbReference type="Proteomes" id="UP001177295">
    <property type="component" value="Chromosome"/>
</dbReference>